<evidence type="ECO:0000259" key="4">
    <source>
        <dbReference type="Pfam" id="PF16987"/>
    </source>
</evidence>
<dbReference type="InterPro" id="IPR044661">
    <property type="entry name" value="MED15a/b/c-like"/>
</dbReference>
<protein>
    <recommendedName>
        <fullName evidence="4">Mediator complex subunit 15 KIX domain-containing protein</fullName>
    </recommendedName>
</protein>
<evidence type="ECO:0000256" key="3">
    <source>
        <dbReference type="SAM" id="Phobius"/>
    </source>
</evidence>
<dbReference type="EMBL" id="CM010716">
    <property type="protein sequence ID" value="RZC49661.1"/>
    <property type="molecule type" value="Genomic_DNA"/>
</dbReference>
<dbReference type="Gene3D" id="1.10.246.20">
    <property type="entry name" value="Coactivator CBP, KIX domain"/>
    <property type="match status" value="1"/>
</dbReference>
<keyword evidence="3" id="KW-0812">Transmembrane</keyword>
<dbReference type="GO" id="GO:0003713">
    <property type="term" value="F:transcription coactivator activity"/>
    <property type="evidence" value="ECO:0007669"/>
    <property type="project" value="InterPro"/>
</dbReference>
<dbReference type="Gramene" id="RZC49661">
    <property type="protein sequence ID" value="RZC49661"/>
    <property type="gene ID" value="C5167_018079"/>
</dbReference>
<dbReference type="OMA" id="HMLHTEA"/>
<evidence type="ECO:0000313" key="5">
    <source>
        <dbReference type="EMBL" id="RZC49661.1"/>
    </source>
</evidence>
<comment type="subcellular location">
    <subcellularLocation>
        <location evidence="1">Nucleus</location>
    </subcellularLocation>
</comment>
<proteinExistence type="predicted"/>
<keyword evidence="6" id="KW-1185">Reference proteome</keyword>
<feature type="domain" description="Mediator complex subunit 15 KIX" evidence="4">
    <location>
        <begin position="5"/>
        <end position="62"/>
    </location>
</feature>
<dbReference type="GO" id="GO:0005634">
    <property type="term" value="C:nucleus"/>
    <property type="evidence" value="ECO:0007669"/>
    <property type="project" value="UniProtKB-SubCell"/>
</dbReference>
<reference evidence="5 6" key="1">
    <citation type="journal article" date="2018" name="Science">
        <title>The opium poppy genome and morphinan production.</title>
        <authorList>
            <person name="Guo L."/>
            <person name="Winzer T."/>
            <person name="Yang X."/>
            <person name="Li Y."/>
            <person name="Ning Z."/>
            <person name="He Z."/>
            <person name="Teodor R."/>
            <person name="Lu Y."/>
            <person name="Bowser T.A."/>
            <person name="Graham I.A."/>
            <person name="Ye K."/>
        </authorList>
    </citation>
    <scope>NUCLEOTIDE SEQUENCE [LARGE SCALE GENOMIC DNA]</scope>
    <source>
        <strain evidence="6">cv. HN1</strain>
        <tissue evidence="5">Leaves</tissue>
    </source>
</reference>
<gene>
    <name evidence="5" type="ORF">C5167_018079</name>
</gene>
<dbReference type="InterPro" id="IPR036529">
    <property type="entry name" value="KIX_dom_sf"/>
</dbReference>
<feature type="transmembrane region" description="Helical" evidence="3">
    <location>
        <begin position="403"/>
        <end position="427"/>
    </location>
</feature>
<keyword evidence="2" id="KW-0539">Nucleus</keyword>
<dbReference type="InterPro" id="IPR036546">
    <property type="entry name" value="MED15_KIX"/>
</dbReference>
<dbReference type="Pfam" id="PF16987">
    <property type="entry name" value="KIX_2"/>
    <property type="match status" value="1"/>
</dbReference>
<dbReference type="AlphaFoldDB" id="A0A4Y7IPL6"/>
<keyword evidence="3" id="KW-0472">Membrane</keyword>
<sequence>MGATTDWRTQVQPDSRHRIVTKILETLERQFSISGPEGWVEIKKIAVRFEEDMFTAATSQYTQQPQLHQQAPVLHQQQHTVLPSRQQMNVPNLQPNQLIGQQNNVSDMQQQKQQELLNLQNDIANMQQHLLGNNIPHQQQLGQQSNMSGLQKQHQQPMHTMHQQRGKVQQQQNAQVSTNMLQILGQRAQCQPAQQQLVPQLLSQTMQMHQQLEWQQQPNSLEKDMQQKVVQTSGGSMLNHPNLVDQKQVLHSQMPPPEASSTLLDAAIIGNVVDVQEEVYQKIECMREKYLPDLNDMHRKISKICQQHDSLPHPPKSEQIERLRIFKNILGKMMGFLNLPKSSVIPSLKDKLASYEEQLLNIMTLNRAWKAGPLQQQIQPTGCHQLPSSRNVVDVQEEVYQAIYFYSPLLAFVVFSFLSNVVCIRAVSNLSH</sequence>
<organism evidence="5 6">
    <name type="scientific">Papaver somniferum</name>
    <name type="common">Opium poppy</name>
    <dbReference type="NCBI Taxonomy" id="3469"/>
    <lineage>
        <taxon>Eukaryota</taxon>
        <taxon>Viridiplantae</taxon>
        <taxon>Streptophyta</taxon>
        <taxon>Embryophyta</taxon>
        <taxon>Tracheophyta</taxon>
        <taxon>Spermatophyta</taxon>
        <taxon>Magnoliopsida</taxon>
        <taxon>Ranunculales</taxon>
        <taxon>Papaveraceae</taxon>
        <taxon>Papaveroideae</taxon>
        <taxon>Papaver</taxon>
    </lineage>
</organism>
<dbReference type="PANTHER" id="PTHR33137">
    <property type="entry name" value="MEDIATOR OF RNA POLYMERASE II TRANSCRIPTION SUBUNIT 15A-RELATED"/>
    <property type="match status" value="1"/>
</dbReference>
<dbReference type="STRING" id="3469.A0A4Y7IPL6"/>
<evidence type="ECO:0000313" key="6">
    <source>
        <dbReference type="Proteomes" id="UP000316621"/>
    </source>
</evidence>
<accession>A0A4Y7IPL6</accession>
<dbReference type="PANTHER" id="PTHR33137:SF4">
    <property type="entry name" value="MEDIATOR OF RNA POLYMERASE II TRANSCRIPTION SUBUNIT 15A-RELATED"/>
    <property type="match status" value="1"/>
</dbReference>
<evidence type="ECO:0000256" key="1">
    <source>
        <dbReference type="ARBA" id="ARBA00004123"/>
    </source>
</evidence>
<dbReference type="GO" id="GO:0031490">
    <property type="term" value="F:chromatin DNA binding"/>
    <property type="evidence" value="ECO:0007669"/>
    <property type="project" value="InterPro"/>
</dbReference>
<name>A0A4Y7IPL6_PAPSO</name>
<dbReference type="Proteomes" id="UP000316621">
    <property type="component" value="Chromosome 2"/>
</dbReference>
<keyword evidence="3" id="KW-1133">Transmembrane helix</keyword>
<evidence type="ECO:0000256" key="2">
    <source>
        <dbReference type="ARBA" id="ARBA00023242"/>
    </source>
</evidence>